<accession>C0CR98</accession>
<evidence type="ECO:0008006" key="8">
    <source>
        <dbReference type="Google" id="ProtNLM"/>
    </source>
</evidence>
<organism evidence="6 7">
    <name type="scientific">Blautia hydrogenotrophica (strain DSM 10507 / JCM 14656 / S5a33)</name>
    <name type="common">Ruminococcus hydrogenotrophicus</name>
    <dbReference type="NCBI Taxonomy" id="476272"/>
    <lineage>
        <taxon>Bacteria</taxon>
        <taxon>Bacillati</taxon>
        <taxon>Bacillota</taxon>
        <taxon>Clostridia</taxon>
        <taxon>Lachnospirales</taxon>
        <taxon>Lachnospiraceae</taxon>
        <taxon>Blautia</taxon>
    </lineage>
</organism>
<evidence type="ECO:0000256" key="3">
    <source>
        <dbReference type="ARBA" id="ARBA00022777"/>
    </source>
</evidence>
<name>C0CR98_BLAHS</name>
<evidence type="ECO:0000256" key="1">
    <source>
        <dbReference type="ARBA" id="ARBA00009156"/>
    </source>
</evidence>
<dbReference type="Proteomes" id="UP000003100">
    <property type="component" value="Unassembled WGS sequence"/>
</dbReference>
<dbReference type="Pfam" id="PF02782">
    <property type="entry name" value="FGGY_C"/>
    <property type="match status" value="1"/>
</dbReference>
<protein>
    <recommendedName>
        <fullName evidence="8">Xylulose kinase</fullName>
    </recommendedName>
</protein>
<dbReference type="InterPro" id="IPR018484">
    <property type="entry name" value="FGGY_N"/>
</dbReference>
<dbReference type="eggNOG" id="COG1070">
    <property type="taxonomic scope" value="Bacteria"/>
</dbReference>
<gene>
    <name evidence="6" type="ORF">RUMHYD_03412</name>
</gene>
<dbReference type="GO" id="GO:0016301">
    <property type="term" value="F:kinase activity"/>
    <property type="evidence" value="ECO:0007669"/>
    <property type="project" value="UniProtKB-KW"/>
</dbReference>
<reference evidence="6 7" key="1">
    <citation type="submission" date="2009-01" db="EMBL/GenBank/DDBJ databases">
        <authorList>
            <person name="Fulton L."/>
            <person name="Clifton S."/>
            <person name="Fulton B."/>
            <person name="Xu J."/>
            <person name="Minx P."/>
            <person name="Pepin K.H."/>
            <person name="Johnson M."/>
            <person name="Bhonagiri V."/>
            <person name="Nash W.E."/>
            <person name="Mardis E.R."/>
            <person name="Wilson R.K."/>
        </authorList>
    </citation>
    <scope>NUCLEOTIDE SEQUENCE [LARGE SCALE GENOMIC DNA]</scope>
    <source>
        <strain evidence="7">DSM 10507 / JCM 14656 / S5a33</strain>
    </source>
</reference>
<dbReference type="InterPro" id="IPR000577">
    <property type="entry name" value="Carb_kinase_FGGY"/>
</dbReference>
<keyword evidence="3" id="KW-0418">Kinase</keyword>
<feature type="domain" description="Carbohydrate kinase FGGY N-terminal" evidence="4">
    <location>
        <begin position="8"/>
        <end position="242"/>
    </location>
</feature>
<evidence type="ECO:0000259" key="5">
    <source>
        <dbReference type="Pfam" id="PF02782"/>
    </source>
</evidence>
<dbReference type="InterPro" id="IPR018485">
    <property type="entry name" value="FGGY_C"/>
</dbReference>
<dbReference type="InterPro" id="IPR043129">
    <property type="entry name" value="ATPase_NBD"/>
</dbReference>
<dbReference type="PATRIC" id="fig|476272.21.peg.87"/>
<keyword evidence="7" id="KW-1185">Reference proteome</keyword>
<dbReference type="EMBL" id="ACBZ01000180">
    <property type="protein sequence ID" value="EEG47705.1"/>
    <property type="molecule type" value="Genomic_DNA"/>
</dbReference>
<proteinExistence type="inferred from homology"/>
<reference evidence="6 7" key="2">
    <citation type="submission" date="2009-02" db="EMBL/GenBank/DDBJ databases">
        <title>Draft genome sequence of Blautia hydrogenotrophica DSM 10507 (Ruminococcus hydrogenotrophicus DSM 10507).</title>
        <authorList>
            <person name="Sudarsanam P."/>
            <person name="Ley R."/>
            <person name="Guruge J."/>
            <person name="Turnbaugh P.J."/>
            <person name="Mahowald M."/>
            <person name="Liep D."/>
            <person name="Gordon J."/>
        </authorList>
    </citation>
    <scope>NUCLEOTIDE SEQUENCE [LARGE SCALE GENOMIC DNA]</scope>
    <source>
        <strain evidence="7">DSM 10507 / JCM 14656 / S5a33</strain>
    </source>
</reference>
<dbReference type="Pfam" id="PF00370">
    <property type="entry name" value="FGGY_N"/>
    <property type="match status" value="1"/>
</dbReference>
<dbReference type="PIRSF" id="PIRSF000538">
    <property type="entry name" value="GlpK"/>
    <property type="match status" value="1"/>
</dbReference>
<evidence type="ECO:0000313" key="6">
    <source>
        <dbReference type="EMBL" id="EEG47705.1"/>
    </source>
</evidence>
<sequence length="486" mass="54699">MGERAMLVLAIESSTSSAKAVLYDTVQGVVRSGQEVYSAGIGHDGQTNAQAVFETTMRVARGIAQGERVEAVALCGTWHGICACDSKMVPITPVYSWNFTRTANMCKQMRKNEELRKKLYHNTGCMPHNTYPRHAIQYMMSRGMDLTNKVFITQGGYNFYRLTGKFWESISTQSGTGVVNLFNHQYDKFTLEFLGIRREQLGRLVTYRNVCPLSENGAKLLGIRQGTPVVPAHPDGALNQIGNYASHPGIMTISIGTSGALRMATETPILPKGNELWCYCGAEGWISGAAISGACNCVNWFRDCLCSPAVLENGHRVSFQELERVEELRGDVPVFLPFLFGERCPGWCDSRRAGFYQVKASHGIREFYQSLQMGILYNLYQCYEVLCRENGRPRQIIVSGGISNSRRWLQMLADIFEEEILVANHPNASSMGAVALALYACGQLDDINEFRQDYDAAEKIEPNQYMFSYYMENYQRYLRMYYSDLN</sequence>
<dbReference type="InterPro" id="IPR050406">
    <property type="entry name" value="FGGY_Carb_Kinase"/>
</dbReference>
<dbReference type="CDD" id="cd07770">
    <property type="entry name" value="ASKHA_NBD_FGGY_GntK"/>
    <property type="match status" value="1"/>
</dbReference>
<comment type="caution">
    <text evidence="6">The sequence shown here is derived from an EMBL/GenBank/DDBJ whole genome shotgun (WGS) entry which is preliminary data.</text>
</comment>
<dbReference type="HOGENOM" id="CLU_009281_3_2_9"/>
<dbReference type="Gene3D" id="3.30.420.40">
    <property type="match status" value="2"/>
</dbReference>
<keyword evidence="2" id="KW-0808">Transferase</keyword>
<dbReference type="AlphaFoldDB" id="C0CR98"/>
<dbReference type="SUPFAM" id="SSF53067">
    <property type="entry name" value="Actin-like ATPase domain"/>
    <property type="match status" value="2"/>
</dbReference>
<evidence type="ECO:0000259" key="4">
    <source>
        <dbReference type="Pfam" id="PF00370"/>
    </source>
</evidence>
<feature type="domain" description="Carbohydrate kinase FGGY C-terminal" evidence="5">
    <location>
        <begin position="252"/>
        <end position="441"/>
    </location>
</feature>
<dbReference type="PANTHER" id="PTHR43095:SF2">
    <property type="entry name" value="GLUCONOKINASE"/>
    <property type="match status" value="1"/>
</dbReference>
<evidence type="ECO:0000313" key="7">
    <source>
        <dbReference type="Proteomes" id="UP000003100"/>
    </source>
</evidence>
<dbReference type="PANTHER" id="PTHR43095">
    <property type="entry name" value="SUGAR KINASE"/>
    <property type="match status" value="1"/>
</dbReference>
<evidence type="ECO:0000256" key="2">
    <source>
        <dbReference type="ARBA" id="ARBA00022679"/>
    </source>
</evidence>
<dbReference type="GO" id="GO:0005975">
    <property type="term" value="P:carbohydrate metabolic process"/>
    <property type="evidence" value="ECO:0007669"/>
    <property type="project" value="InterPro"/>
</dbReference>
<comment type="similarity">
    <text evidence="1">Belongs to the FGGY kinase family.</text>
</comment>